<sequence length="103" mass="10947">MADIVCHSWISVFFDVGEVGIGKHSSLGVLLLVPSAFGCGQLYILSTAAQTVPIISGRNTKSSKTYIYCAGDSSLHQIQSEAPMIFSRESSPVELFTCSGFGP</sequence>
<evidence type="ECO:0000313" key="2">
    <source>
        <dbReference type="Proteomes" id="UP001412067"/>
    </source>
</evidence>
<organism evidence="1 2">
    <name type="scientific">Platanthera guangdongensis</name>
    <dbReference type="NCBI Taxonomy" id="2320717"/>
    <lineage>
        <taxon>Eukaryota</taxon>
        <taxon>Viridiplantae</taxon>
        <taxon>Streptophyta</taxon>
        <taxon>Embryophyta</taxon>
        <taxon>Tracheophyta</taxon>
        <taxon>Spermatophyta</taxon>
        <taxon>Magnoliopsida</taxon>
        <taxon>Liliopsida</taxon>
        <taxon>Asparagales</taxon>
        <taxon>Orchidaceae</taxon>
        <taxon>Orchidoideae</taxon>
        <taxon>Orchideae</taxon>
        <taxon>Orchidinae</taxon>
        <taxon>Platanthera</taxon>
    </lineage>
</organism>
<name>A0ABR2N1H4_9ASPA</name>
<proteinExistence type="predicted"/>
<dbReference type="EMBL" id="JBBWWR010000003">
    <property type="protein sequence ID" value="KAK8969590.1"/>
    <property type="molecule type" value="Genomic_DNA"/>
</dbReference>
<accession>A0ABR2N1H4</accession>
<dbReference type="Proteomes" id="UP001412067">
    <property type="component" value="Unassembled WGS sequence"/>
</dbReference>
<gene>
    <name evidence="1" type="ORF">KSP40_PGU020614</name>
</gene>
<evidence type="ECO:0000313" key="1">
    <source>
        <dbReference type="EMBL" id="KAK8969590.1"/>
    </source>
</evidence>
<keyword evidence="2" id="KW-1185">Reference proteome</keyword>
<reference evidence="1 2" key="1">
    <citation type="journal article" date="2022" name="Nat. Plants">
        <title>Genomes of leafy and leafless Platanthera orchids illuminate the evolution of mycoheterotrophy.</title>
        <authorList>
            <person name="Li M.H."/>
            <person name="Liu K.W."/>
            <person name="Li Z."/>
            <person name="Lu H.C."/>
            <person name="Ye Q.L."/>
            <person name="Zhang D."/>
            <person name="Wang J.Y."/>
            <person name="Li Y.F."/>
            <person name="Zhong Z.M."/>
            <person name="Liu X."/>
            <person name="Yu X."/>
            <person name="Liu D.K."/>
            <person name="Tu X.D."/>
            <person name="Liu B."/>
            <person name="Hao Y."/>
            <person name="Liao X.Y."/>
            <person name="Jiang Y.T."/>
            <person name="Sun W.H."/>
            <person name="Chen J."/>
            <person name="Chen Y.Q."/>
            <person name="Ai Y."/>
            <person name="Zhai J.W."/>
            <person name="Wu S.S."/>
            <person name="Zhou Z."/>
            <person name="Hsiao Y.Y."/>
            <person name="Wu W.L."/>
            <person name="Chen Y.Y."/>
            <person name="Lin Y.F."/>
            <person name="Hsu J.L."/>
            <person name="Li C.Y."/>
            <person name="Wang Z.W."/>
            <person name="Zhao X."/>
            <person name="Zhong W.Y."/>
            <person name="Ma X.K."/>
            <person name="Ma L."/>
            <person name="Huang J."/>
            <person name="Chen G.Z."/>
            <person name="Huang M.Z."/>
            <person name="Huang L."/>
            <person name="Peng D.H."/>
            <person name="Luo Y.B."/>
            <person name="Zou S.Q."/>
            <person name="Chen S.P."/>
            <person name="Lan S."/>
            <person name="Tsai W.C."/>
            <person name="Van de Peer Y."/>
            <person name="Liu Z.J."/>
        </authorList>
    </citation>
    <scope>NUCLEOTIDE SEQUENCE [LARGE SCALE GENOMIC DNA]</scope>
    <source>
        <strain evidence="1">Lor288</strain>
    </source>
</reference>
<protein>
    <submittedName>
        <fullName evidence="1">Uncharacterized protein</fullName>
    </submittedName>
</protein>
<comment type="caution">
    <text evidence="1">The sequence shown here is derived from an EMBL/GenBank/DDBJ whole genome shotgun (WGS) entry which is preliminary data.</text>
</comment>